<dbReference type="InterPro" id="IPR011992">
    <property type="entry name" value="EF-hand-dom_pair"/>
</dbReference>
<reference evidence="5" key="1">
    <citation type="submission" date="2023-07" db="EMBL/GenBank/DDBJ databases">
        <title>Marinomonas vulgaris A79, complete genome.</title>
        <authorList>
            <person name="Ying J.-J."/>
        </authorList>
    </citation>
    <scope>NUCLEOTIDE SEQUENCE [LARGE SCALE GENOMIC DNA]</scope>
    <source>
        <strain evidence="5">A79</strain>
    </source>
</reference>
<keyword evidence="2" id="KW-0732">Signal</keyword>
<evidence type="ECO:0000259" key="3">
    <source>
        <dbReference type="Pfam" id="PF13202"/>
    </source>
</evidence>
<name>A0ABS5HBQ9_9GAMM</name>
<gene>
    <name evidence="4" type="ORF">J9B83_07875</name>
</gene>
<sequence length="83" mass="9015">MKTVFSATMLPVLTASMLALFSLNTLANEPPRSPPSFEQMDANGDQVLTKDEVQGPLLNDFDRFDTDHNGSLSEAELPAPPSH</sequence>
<feature type="chain" id="PRO_5046189247" evidence="2">
    <location>
        <begin position="28"/>
        <end position="83"/>
    </location>
</feature>
<dbReference type="Proteomes" id="UP000679722">
    <property type="component" value="Unassembled WGS sequence"/>
</dbReference>
<evidence type="ECO:0000256" key="1">
    <source>
        <dbReference type="SAM" id="MobiDB-lite"/>
    </source>
</evidence>
<dbReference type="EMBL" id="JAGSSV010000007">
    <property type="protein sequence ID" value="MBR7888862.1"/>
    <property type="molecule type" value="Genomic_DNA"/>
</dbReference>
<keyword evidence="5" id="KW-1185">Reference proteome</keyword>
<proteinExistence type="predicted"/>
<evidence type="ECO:0000313" key="5">
    <source>
        <dbReference type="Proteomes" id="UP000679722"/>
    </source>
</evidence>
<comment type="caution">
    <text evidence="4">The sequence shown here is derived from an EMBL/GenBank/DDBJ whole genome shotgun (WGS) entry which is preliminary data.</text>
</comment>
<dbReference type="SUPFAM" id="SSF47473">
    <property type="entry name" value="EF-hand"/>
    <property type="match status" value="1"/>
</dbReference>
<accession>A0ABS5HBQ9</accession>
<evidence type="ECO:0000313" key="4">
    <source>
        <dbReference type="EMBL" id="MBR7888862.1"/>
    </source>
</evidence>
<dbReference type="Gene3D" id="1.10.238.10">
    <property type="entry name" value="EF-hand"/>
    <property type="match status" value="1"/>
</dbReference>
<feature type="domain" description="EF-hand" evidence="3">
    <location>
        <begin position="58"/>
        <end position="77"/>
    </location>
</feature>
<dbReference type="RefSeq" id="WP_211536206.1">
    <property type="nucleotide sequence ID" value="NZ_JAGSSV010000007.1"/>
</dbReference>
<dbReference type="Pfam" id="PF13202">
    <property type="entry name" value="EF-hand_5"/>
    <property type="match status" value="1"/>
</dbReference>
<feature type="signal peptide" evidence="2">
    <location>
        <begin position="1"/>
        <end position="27"/>
    </location>
</feature>
<organism evidence="4 5">
    <name type="scientific">Marinomonas vulgaris</name>
    <dbReference type="NCBI Taxonomy" id="2823372"/>
    <lineage>
        <taxon>Bacteria</taxon>
        <taxon>Pseudomonadati</taxon>
        <taxon>Pseudomonadota</taxon>
        <taxon>Gammaproteobacteria</taxon>
        <taxon>Oceanospirillales</taxon>
        <taxon>Oceanospirillaceae</taxon>
        <taxon>Marinomonas</taxon>
    </lineage>
</organism>
<dbReference type="InterPro" id="IPR018247">
    <property type="entry name" value="EF_Hand_1_Ca_BS"/>
</dbReference>
<protein>
    <submittedName>
        <fullName evidence="4">EF-hand domain-containing protein</fullName>
    </submittedName>
</protein>
<feature type="region of interest" description="Disordered" evidence="1">
    <location>
        <begin position="28"/>
        <end position="83"/>
    </location>
</feature>
<evidence type="ECO:0000256" key="2">
    <source>
        <dbReference type="SAM" id="SignalP"/>
    </source>
</evidence>
<dbReference type="InterPro" id="IPR002048">
    <property type="entry name" value="EF_hand_dom"/>
</dbReference>
<dbReference type="PROSITE" id="PS00018">
    <property type="entry name" value="EF_HAND_1"/>
    <property type="match status" value="1"/>
</dbReference>